<feature type="transmembrane region" description="Helical" evidence="2">
    <location>
        <begin position="73"/>
        <end position="99"/>
    </location>
</feature>
<feature type="transmembrane region" description="Helical" evidence="2">
    <location>
        <begin position="29"/>
        <end position="52"/>
    </location>
</feature>
<accession>A0A4Z1P5V0</accession>
<reference evidence="3 4" key="1">
    <citation type="submission" date="2019-04" db="EMBL/GenBank/DDBJ databases">
        <title>High contiguity whole genome sequence and gene annotation resource for two Venturia nashicola isolates.</title>
        <authorList>
            <person name="Prokchorchik M."/>
            <person name="Won K."/>
            <person name="Lee Y."/>
            <person name="Choi E.D."/>
            <person name="Segonzac C."/>
            <person name="Sohn K.H."/>
        </authorList>
    </citation>
    <scope>NUCLEOTIDE SEQUENCE [LARGE SCALE GENOMIC DNA]</scope>
    <source>
        <strain evidence="3 4">PRI2</strain>
    </source>
</reference>
<keyword evidence="2" id="KW-0472">Membrane</keyword>
<keyword evidence="2" id="KW-0812">Transmembrane</keyword>
<feature type="region of interest" description="Disordered" evidence="1">
    <location>
        <begin position="220"/>
        <end position="246"/>
    </location>
</feature>
<dbReference type="Proteomes" id="UP000298493">
    <property type="component" value="Unassembled WGS sequence"/>
</dbReference>
<sequence>MPIFPANNGDPPMAPAQTQWLKRVLIPFWVIRVLAMALYEVTYIVLLVIIAQNESDTSRNGGRGGYIALRPKTFLIFQVIETTIWVVLVILSIVGLAQISGSRYRRPAPLAYILQIILLISFVALLIYASIIYHRARKASRSGGGYAPASTGAGAHDPEYHGAAGTVPYDTRAPPSNQNPFASPYDPSLHNLSAQPSMEMGPAQLDRAAQAPEVVTADNRSYNAPAPKLGAAELPTYDGHGTTRYA</sequence>
<name>A0A4Z1P5V0_9PEZI</name>
<evidence type="ECO:0000313" key="4">
    <source>
        <dbReference type="Proteomes" id="UP000298493"/>
    </source>
</evidence>
<dbReference type="OrthoDB" id="5211263at2759"/>
<protein>
    <submittedName>
        <fullName evidence="3">Cys/Met metabolism pyridoxal phosphate-dependent enzyme</fullName>
    </submittedName>
</protein>
<evidence type="ECO:0000256" key="1">
    <source>
        <dbReference type="SAM" id="MobiDB-lite"/>
    </source>
</evidence>
<feature type="region of interest" description="Disordered" evidence="1">
    <location>
        <begin position="144"/>
        <end position="196"/>
    </location>
</feature>
<evidence type="ECO:0000313" key="3">
    <source>
        <dbReference type="EMBL" id="TID21989.1"/>
    </source>
</evidence>
<proteinExistence type="predicted"/>
<dbReference type="AlphaFoldDB" id="A0A4Z1P5V0"/>
<gene>
    <name evidence="3" type="ORF">E6O75_ATG10782</name>
</gene>
<organism evidence="3 4">
    <name type="scientific">Venturia nashicola</name>
    <dbReference type="NCBI Taxonomy" id="86259"/>
    <lineage>
        <taxon>Eukaryota</taxon>
        <taxon>Fungi</taxon>
        <taxon>Dikarya</taxon>
        <taxon>Ascomycota</taxon>
        <taxon>Pezizomycotina</taxon>
        <taxon>Dothideomycetes</taxon>
        <taxon>Pleosporomycetidae</taxon>
        <taxon>Venturiales</taxon>
        <taxon>Venturiaceae</taxon>
        <taxon>Venturia</taxon>
    </lineage>
</organism>
<dbReference type="EMBL" id="SNSC02000008">
    <property type="protein sequence ID" value="TID21989.1"/>
    <property type="molecule type" value="Genomic_DNA"/>
</dbReference>
<evidence type="ECO:0000256" key="2">
    <source>
        <dbReference type="SAM" id="Phobius"/>
    </source>
</evidence>
<comment type="caution">
    <text evidence="3">The sequence shown here is derived from an EMBL/GenBank/DDBJ whole genome shotgun (WGS) entry which is preliminary data.</text>
</comment>
<keyword evidence="2" id="KW-1133">Transmembrane helix</keyword>
<feature type="transmembrane region" description="Helical" evidence="2">
    <location>
        <begin position="111"/>
        <end position="133"/>
    </location>
</feature>
<keyword evidence="4" id="KW-1185">Reference proteome</keyword>